<dbReference type="Proteomes" id="UP000054053">
    <property type="component" value="Unassembled WGS sequence"/>
</dbReference>
<evidence type="ECO:0000313" key="1">
    <source>
        <dbReference type="EMBL" id="GAO17552.1"/>
    </source>
</evidence>
<comment type="caution">
    <text evidence="1">The sequence shown here is derived from an EMBL/GenBank/DDBJ whole genome shotgun (WGS) entry which is preliminary data.</text>
</comment>
<dbReference type="EMBL" id="BBTG02000031">
    <property type="protein sequence ID" value="GAO17552.1"/>
    <property type="molecule type" value="Genomic_DNA"/>
</dbReference>
<sequence length="118" mass="12889">MVPLVTRMLRANDEGNQKVRQALSSASLLPALRSPFSVSPPFPQGRRVLTIPEQLYDQCRKSLRLQLLLINEPDSVYAETGPAPREPDVAPGTLSATVAAKKARVMALLEQVVDAILE</sequence>
<reference evidence="2" key="1">
    <citation type="journal article" date="2016" name="Genome Announc.">
        <title>Genome sequence of Ustilaginoidea virens IPU010, a rice pathogenic fungus causing false smut.</title>
        <authorList>
            <person name="Kumagai T."/>
            <person name="Ishii T."/>
            <person name="Terai G."/>
            <person name="Umemura M."/>
            <person name="Machida M."/>
            <person name="Asai K."/>
        </authorList>
    </citation>
    <scope>NUCLEOTIDE SEQUENCE [LARGE SCALE GENOMIC DNA]</scope>
    <source>
        <strain evidence="2">IPU010</strain>
    </source>
</reference>
<accession>A0A1B5L2B5</accession>
<dbReference type="AlphaFoldDB" id="A0A1B5L2B5"/>
<name>A0A1B5L2B5_USTVR</name>
<proteinExistence type="predicted"/>
<gene>
    <name evidence="1" type="ORF">UVI_02047570</name>
</gene>
<protein>
    <submittedName>
        <fullName evidence="1">Uncharacterized protein</fullName>
    </submittedName>
</protein>
<evidence type="ECO:0000313" key="2">
    <source>
        <dbReference type="Proteomes" id="UP000054053"/>
    </source>
</evidence>
<organism evidence="1 2">
    <name type="scientific">Ustilaginoidea virens</name>
    <name type="common">Rice false smut fungus</name>
    <name type="synonym">Villosiclava virens</name>
    <dbReference type="NCBI Taxonomy" id="1159556"/>
    <lineage>
        <taxon>Eukaryota</taxon>
        <taxon>Fungi</taxon>
        <taxon>Dikarya</taxon>
        <taxon>Ascomycota</taxon>
        <taxon>Pezizomycotina</taxon>
        <taxon>Sordariomycetes</taxon>
        <taxon>Hypocreomycetidae</taxon>
        <taxon>Hypocreales</taxon>
        <taxon>Clavicipitaceae</taxon>
        <taxon>Ustilaginoidea</taxon>
    </lineage>
</organism>